<keyword evidence="2" id="KW-1185">Reference proteome</keyword>
<evidence type="ECO:0000313" key="1">
    <source>
        <dbReference type="EMBL" id="KAH9753932.1"/>
    </source>
</evidence>
<gene>
    <name evidence="1" type="ORF">KPL71_015255</name>
</gene>
<reference evidence="2" key="1">
    <citation type="journal article" date="2023" name="Hortic. Res.">
        <title>A chromosome-level phased genome enabling allele-level studies in sweet orange: a case study on citrus Huanglongbing tolerance.</title>
        <authorList>
            <person name="Wu B."/>
            <person name="Yu Q."/>
            <person name="Deng Z."/>
            <person name="Duan Y."/>
            <person name="Luo F."/>
            <person name="Gmitter F. Jr."/>
        </authorList>
    </citation>
    <scope>NUCLEOTIDE SEQUENCE [LARGE SCALE GENOMIC DNA]</scope>
    <source>
        <strain evidence="2">cv. Valencia</strain>
    </source>
</reference>
<dbReference type="Proteomes" id="UP000829398">
    <property type="component" value="Chromosome 5"/>
</dbReference>
<proteinExistence type="predicted"/>
<sequence>MEAESTAIGSSLVEPSILELANNKPLITVPPRYVRPEIDHPLIRNDDSSAQQFPVIDMHKLLSGDDSELEKLDRACKEWGFFQLMNHGMSSSLVEKVRVEIQDFFNLPIDEKTKFWQQPGDIEGFGQLFIASEEQKLDWAYGFTLISFPTHLRKSHLFPKLPLPFRDDLEVYSTELKNLALKILDQMAKALRMDPNDMKELFGNGRQSLRMNYYPPCPKPEQVLGFKPHSDGAALTILLQINEMDGLQIKKDGKWVAVKPLPDAFIVNIGDALEVTLVIFYSIFTNGTYRSIEHRVTVNSVKERLSFATFYSPKLDGELGPAPSLITSKTPALFKKISVVDYWKRFYSSELRGKSFIDFLRMQDQGT</sequence>
<accession>A0ACB8KHP2</accession>
<evidence type="ECO:0000313" key="2">
    <source>
        <dbReference type="Proteomes" id="UP000829398"/>
    </source>
</evidence>
<comment type="caution">
    <text evidence="1">The sequence shown here is derived from an EMBL/GenBank/DDBJ whole genome shotgun (WGS) entry which is preliminary data.</text>
</comment>
<organism evidence="1 2">
    <name type="scientific">Citrus sinensis</name>
    <name type="common">Sweet orange</name>
    <name type="synonym">Citrus aurantium var. sinensis</name>
    <dbReference type="NCBI Taxonomy" id="2711"/>
    <lineage>
        <taxon>Eukaryota</taxon>
        <taxon>Viridiplantae</taxon>
        <taxon>Streptophyta</taxon>
        <taxon>Embryophyta</taxon>
        <taxon>Tracheophyta</taxon>
        <taxon>Spermatophyta</taxon>
        <taxon>Magnoliopsida</taxon>
        <taxon>eudicotyledons</taxon>
        <taxon>Gunneridae</taxon>
        <taxon>Pentapetalae</taxon>
        <taxon>rosids</taxon>
        <taxon>malvids</taxon>
        <taxon>Sapindales</taxon>
        <taxon>Rutaceae</taxon>
        <taxon>Aurantioideae</taxon>
        <taxon>Citrus</taxon>
    </lineage>
</organism>
<protein>
    <submittedName>
        <fullName evidence="1">Protein SRG1</fullName>
    </submittedName>
</protein>
<name>A0ACB8KHP2_CITSI</name>
<dbReference type="EMBL" id="CM039174">
    <property type="protein sequence ID" value="KAH9753932.1"/>
    <property type="molecule type" value="Genomic_DNA"/>
</dbReference>